<sequence>MGDDISVDNMPTFKFHNDLKKYGYHEMLENNVEDYRTDLIINNWKELFITNVGNYIKSIYEEKSVIPGKLCRDWHYYINDIKKKINELDDDKAIIKSQLLSDMDNFYERIINDSDISMCANDVKEYDCYGEKLLHDVCENGFYISDNLTEINNSPNCKKFQEYLTTNKDLLDEFKKDDDSDYFQKNIICTMEEIEHQITAIDCRPVIDAQAPISRRITQELPTYTEDFSGPGEEEPVFRGDGSNSMDKILQIATPSALSVVGVSLIGFIFYKFTSFGRLFNNTLLKKKNNNNNLGEETPQFSEYTSEFEAMNFQNSPFTISYQPE</sequence>
<dbReference type="OrthoDB" id="10359426at2759"/>
<feature type="transmembrane region" description="Helical" evidence="1">
    <location>
        <begin position="249"/>
        <end position="271"/>
    </location>
</feature>
<keyword evidence="1" id="KW-0812">Transmembrane</keyword>
<dbReference type="VEuPathDB" id="PlasmoDB:POWCR01_000098100"/>
<dbReference type="EMBL" id="FLRJ01000293">
    <property type="protein sequence ID" value="SBT73247.1"/>
    <property type="molecule type" value="Genomic_DNA"/>
</dbReference>
<dbReference type="VEuPathDB" id="PlasmoDB:PocGH01_00236600"/>
<keyword evidence="1" id="KW-0472">Membrane</keyword>
<evidence type="ECO:0000313" key="2">
    <source>
        <dbReference type="EMBL" id="SBT73247.1"/>
    </source>
</evidence>
<protein>
    <submittedName>
        <fullName evidence="2">Plasmodium vivax Vir protein, putative</fullName>
    </submittedName>
</protein>
<organism evidence="2 3">
    <name type="scientific">Plasmodium ovale</name>
    <name type="common">malaria parasite P. ovale</name>
    <dbReference type="NCBI Taxonomy" id="36330"/>
    <lineage>
        <taxon>Eukaryota</taxon>
        <taxon>Sar</taxon>
        <taxon>Alveolata</taxon>
        <taxon>Apicomplexa</taxon>
        <taxon>Aconoidasida</taxon>
        <taxon>Haemosporida</taxon>
        <taxon>Plasmodiidae</taxon>
        <taxon>Plasmodium</taxon>
        <taxon>Plasmodium (Plasmodium)</taxon>
    </lineage>
</organism>
<proteinExistence type="predicted"/>
<evidence type="ECO:0000256" key="1">
    <source>
        <dbReference type="SAM" id="Phobius"/>
    </source>
</evidence>
<evidence type="ECO:0000313" key="3">
    <source>
        <dbReference type="Proteomes" id="UP000243200"/>
    </source>
</evidence>
<dbReference type="AlphaFoldDB" id="A0A1C3KHK8"/>
<accession>A0A1C3KHK8</accession>
<name>A0A1C3KHK8_PLAOA</name>
<reference evidence="2 3" key="1">
    <citation type="submission" date="2016-06" db="EMBL/GenBank/DDBJ databases">
        <authorList>
            <consortium name="Pathogen Informatics"/>
        </authorList>
    </citation>
    <scope>NUCLEOTIDE SEQUENCE [LARGE SCALE GENOMIC DNA]</scope>
</reference>
<dbReference type="Pfam" id="PF05795">
    <property type="entry name" value="Plasmodium_Vir"/>
    <property type="match status" value="1"/>
</dbReference>
<dbReference type="InterPro" id="IPR008780">
    <property type="entry name" value="Plasmodium_Vir"/>
</dbReference>
<gene>
    <name evidence="2" type="primary">PowCR01_000098100</name>
    <name evidence="2" type="ORF">POWCR01_000098100</name>
</gene>
<keyword evidence="1" id="KW-1133">Transmembrane helix</keyword>
<dbReference type="Proteomes" id="UP000243200">
    <property type="component" value="Unassembled WGS sequence"/>
</dbReference>